<dbReference type="InterPro" id="IPR013041">
    <property type="entry name" value="Clathrin_app_Ig-like_sf"/>
</dbReference>
<evidence type="ECO:0000256" key="7">
    <source>
        <dbReference type="ARBA" id="ARBA00022843"/>
    </source>
</evidence>
<dbReference type="Proteomes" id="UP000574210">
    <property type="component" value="Unassembled WGS sequence"/>
</dbReference>
<dbReference type="InterPro" id="IPR004152">
    <property type="entry name" value="GAT_dom"/>
</dbReference>
<dbReference type="GO" id="GO:0043130">
    <property type="term" value="F:ubiquitin binding"/>
    <property type="evidence" value="ECO:0007669"/>
    <property type="project" value="InterPro"/>
</dbReference>
<dbReference type="FunFam" id="1.25.40.90:FF:000011">
    <property type="entry name" value="ADP-ribosylation factor-binding protein GGA3 isoform X1"/>
    <property type="match status" value="1"/>
</dbReference>
<evidence type="ECO:0000256" key="10">
    <source>
        <dbReference type="ARBA" id="ARBA00023136"/>
    </source>
</evidence>
<evidence type="ECO:0000256" key="6">
    <source>
        <dbReference type="ARBA" id="ARBA00022753"/>
    </source>
</evidence>
<feature type="non-terminal residue" evidence="15">
    <location>
        <position position="1"/>
    </location>
</feature>
<dbReference type="FunFam" id="1.20.5.170:FF:000023">
    <property type="entry name" value="ADP-ribosylation factor-binding protein GGA3 isoform X1"/>
    <property type="match status" value="1"/>
</dbReference>
<keyword evidence="5" id="KW-0597">Phosphoprotein</keyword>
<dbReference type="InterPro" id="IPR027422">
    <property type="entry name" value="GGA1-3"/>
</dbReference>
<dbReference type="PANTHER" id="PTHR45905:SF4">
    <property type="entry name" value="ADP-RIBOSYLATION FACTOR-BINDING PROTEIN GGA1"/>
    <property type="match status" value="1"/>
</dbReference>
<dbReference type="InterPro" id="IPR008942">
    <property type="entry name" value="ENTH_VHS"/>
</dbReference>
<dbReference type="Gene3D" id="2.60.40.1230">
    <property type="match status" value="1"/>
</dbReference>
<keyword evidence="6" id="KW-0967">Endosome</keyword>
<dbReference type="EMBL" id="VWYZ01000449">
    <property type="protein sequence ID" value="NXF25464.1"/>
    <property type="molecule type" value="Genomic_DNA"/>
</dbReference>
<accession>A0A7K8S7E0</accession>
<dbReference type="Pfam" id="PF00790">
    <property type="entry name" value="VHS"/>
    <property type="match status" value="1"/>
</dbReference>
<dbReference type="GO" id="GO:0005802">
    <property type="term" value="C:trans-Golgi network"/>
    <property type="evidence" value="ECO:0007669"/>
    <property type="project" value="InterPro"/>
</dbReference>
<dbReference type="PROSITE" id="PS50909">
    <property type="entry name" value="GAT"/>
    <property type="match status" value="1"/>
</dbReference>
<keyword evidence="4" id="KW-0813">Transport</keyword>
<evidence type="ECO:0000259" key="13">
    <source>
        <dbReference type="PROSITE" id="PS50180"/>
    </source>
</evidence>
<dbReference type="PROSITE" id="PS50179">
    <property type="entry name" value="VHS"/>
    <property type="match status" value="1"/>
</dbReference>
<evidence type="ECO:0000256" key="2">
    <source>
        <dbReference type="ARBA" id="ARBA00004220"/>
    </source>
</evidence>
<dbReference type="AlphaFoldDB" id="A0A7K8S7E0"/>
<name>A0A7K8S7E0_9PASS</name>
<dbReference type="Pfam" id="PF02883">
    <property type="entry name" value="Alpha_adaptinC2"/>
    <property type="match status" value="1"/>
</dbReference>
<dbReference type="Pfam" id="PF03127">
    <property type="entry name" value="GAT"/>
    <property type="match status" value="1"/>
</dbReference>
<dbReference type="InterPro" id="IPR038425">
    <property type="entry name" value="GAT_sf"/>
</dbReference>
<dbReference type="Pfam" id="PF18308">
    <property type="entry name" value="GGA_N-GAT"/>
    <property type="match status" value="1"/>
</dbReference>
<comment type="caution">
    <text evidence="15">The sequence shown here is derived from an EMBL/GenBank/DDBJ whole genome shotgun (WGS) entry which is preliminary data.</text>
</comment>
<evidence type="ECO:0000313" key="15">
    <source>
        <dbReference type="EMBL" id="NXF25464.1"/>
    </source>
</evidence>
<feature type="non-terminal residue" evidence="15">
    <location>
        <position position="638"/>
    </location>
</feature>
<dbReference type="GO" id="GO:0031901">
    <property type="term" value="C:early endosome membrane"/>
    <property type="evidence" value="ECO:0007669"/>
    <property type="project" value="UniProtKB-SubCell"/>
</dbReference>
<dbReference type="SUPFAM" id="SSF48464">
    <property type="entry name" value="ENTH/VHS domain"/>
    <property type="match status" value="1"/>
</dbReference>
<dbReference type="PROSITE" id="PS50180">
    <property type="entry name" value="GAE"/>
    <property type="match status" value="1"/>
</dbReference>
<keyword evidence="9" id="KW-0333">Golgi apparatus</keyword>
<comment type="similarity">
    <text evidence="3">Belongs to the GGA protein family.</text>
</comment>
<evidence type="ECO:0000256" key="1">
    <source>
        <dbReference type="ARBA" id="ARBA00004150"/>
    </source>
</evidence>
<dbReference type="Gene3D" id="1.25.40.90">
    <property type="match status" value="1"/>
</dbReference>
<organism evidence="15 16">
    <name type="scientific">Rhodinocichla rosea</name>
    <dbReference type="NCBI Taxonomy" id="58203"/>
    <lineage>
        <taxon>Eukaryota</taxon>
        <taxon>Metazoa</taxon>
        <taxon>Chordata</taxon>
        <taxon>Craniata</taxon>
        <taxon>Vertebrata</taxon>
        <taxon>Euteleostomi</taxon>
        <taxon>Archelosauria</taxon>
        <taxon>Archosauria</taxon>
        <taxon>Dinosauria</taxon>
        <taxon>Saurischia</taxon>
        <taxon>Theropoda</taxon>
        <taxon>Coelurosauria</taxon>
        <taxon>Aves</taxon>
        <taxon>Neognathae</taxon>
        <taxon>Neoaves</taxon>
        <taxon>Telluraves</taxon>
        <taxon>Australaves</taxon>
        <taxon>Passeriformes</taxon>
        <taxon>Thraupidae</taxon>
        <taxon>Rhodinocichla</taxon>
    </lineage>
</organism>
<evidence type="ECO:0000259" key="12">
    <source>
        <dbReference type="PROSITE" id="PS50179"/>
    </source>
</evidence>
<dbReference type="FunFam" id="2.60.40.1230:FF:000001">
    <property type="entry name" value="ADP-ribosylation factor-binding protein GGA1 isoform 1"/>
    <property type="match status" value="1"/>
</dbReference>
<keyword evidence="10" id="KW-0472">Membrane</keyword>
<dbReference type="CDD" id="cd17009">
    <property type="entry name" value="VHS_GGA1"/>
    <property type="match status" value="1"/>
</dbReference>
<feature type="region of interest" description="Disordered" evidence="11">
    <location>
        <begin position="398"/>
        <end position="489"/>
    </location>
</feature>
<dbReference type="GO" id="GO:0035091">
    <property type="term" value="F:phosphatidylinositol binding"/>
    <property type="evidence" value="ECO:0007669"/>
    <property type="project" value="InterPro"/>
</dbReference>
<dbReference type="GO" id="GO:0006886">
    <property type="term" value="P:intracellular protein transport"/>
    <property type="evidence" value="ECO:0007669"/>
    <property type="project" value="InterPro"/>
</dbReference>
<keyword evidence="7" id="KW-0832">Ubl conjugation</keyword>
<dbReference type="GO" id="GO:1990778">
    <property type="term" value="P:protein localization to cell periphery"/>
    <property type="evidence" value="ECO:0007669"/>
    <property type="project" value="UniProtKB-ARBA"/>
</dbReference>
<feature type="compositionally biased region" description="Polar residues" evidence="11">
    <location>
        <begin position="458"/>
        <end position="468"/>
    </location>
</feature>
<feature type="compositionally biased region" description="Low complexity" evidence="11">
    <location>
        <begin position="401"/>
        <end position="439"/>
    </location>
</feature>
<comment type="subcellular location">
    <subcellularLocation>
        <location evidence="2">Early endosome membrane</location>
        <topology evidence="2">Peripheral membrane protein</topology>
    </subcellularLocation>
    <subcellularLocation>
        <location evidence="1">Golgi apparatus</location>
        <location evidence="1">trans-Golgi network membrane</location>
        <topology evidence="1">Peripheral membrane protein</topology>
    </subcellularLocation>
</comment>
<feature type="region of interest" description="Disordered" evidence="11">
    <location>
        <begin position="360"/>
        <end position="386"/>
    </location>
</feature>
<evidence type="ECO:0000256" key="8">
    <source>
        <dbReference type="ARBA" id="ARBA00022927"/>
    </source>
</evidence>
<dbReference type="Gene3D" id="1.20.58.160">
    <property type="match status" value="1"/>
</dbReference>
<dbReference type="SUPFAM" id="SSF89009">
    <property type="entry name" value="GAT-like domain"/>
    <property type="match status" value="1"/>
</dbReference>
<dbReference type="GO" id="GO:0006893">
    <property type="term" value="P:Golgi to plasma membrane transport"/>
    <property type="evidence" value="ECO:0007669"/>
    <property type="project" value="UniProtKB-ARBA"/>
</dbReference>
<feature type="domain" description="GAT" evidence="14">
    <location>
        <begin position="167"/>
        <end position="294"/>
    </location>
</feature>
<feature type="compositionally biased region" description="Polar residues" evidence="11">
    <location>
        <begin position="372"/>
        <end position="386"/>
    </location>
</feature>
<proteinExistence type="inferred from homology"/>
<evidence type="ECO:0000256" key="9">
    <source>
        <dbReference type="ARBA" id="ARBA00023034"/>
    </source>
</evidence>
<evidence type="ECO:0000256" key="3">
    <source>
        <dbReference type="ARBA" id="ARBA00008099"/>
    </source>
</evidence>
<dbReference type="GO" id="GO:0034394">
    <property type="term" value="P:protein localization to cell surface"/>
    <property type="evidence" value="ECO:0007669"/>
    <property type="project" value="TreeGrafter"/>
</dbReference>
<dbReference type="InterPro" id="IPR008153">
    <property type="entry name" value="GAE_dom"/>
</dbReference>
<dbReference type="SUPFAM" id="SSF49348">
    <property type="entry name" value="Clathrin adaptor appendage domain"/>
    <property type="match status" value="1"/>
</dbReference>
<gene>
    <name evidence="15" type="primary">Gga1</name>
    <name evidence="15" type="ORF">RHOROS_R12892</name>
</gene>
<dbReference type="CDD" id="cd14239">
    <property type="entry name" value="GAT_GGA1_GGA2"/>
    <property type="match status" value="1"/>
</dbReference>
<dbReference type="SMART" id="SM00288">
    <property type="entry name" value="VHS"/>
    <property type="match status" value="1"/>
</dbReference>
<dbReference type="SMART" id="SM00809">
    <property type="entry name" value="Alpha_adaptinC2"/>
    <property type="match status" value="1"/>
</dbReference>
<evidence type="ECO:0000313" key="16">
    <source>
        <dbReference type="Proteomes" id="UP000574210"/>
    </source>
</evidence>
<feature type="domain" description="GAE" evidence="13">
    <location>
        <begin position="509"/>
        <end position="630"/>
    </location>
</feature>
<reference evidence="15 16" key="1">
    <citation type="submission" date="2019-09" db="EMBL/GenBank/DDBJ databases">
        <title>Bird 10,000 Genomes (B10K) Project - Family phase.</title>
        <authorList>
            <person name="Zhang G."/>
        </authorList>
    </citation>
    <scope>NUCLEOTIDE SEQUENCE [LARGE SCALE GENOMIC DNA]</scope>
    <source>
        <strain evidence="15">B10K-CU-031-12</strain>
        <tissue evidence="15">Muscle</tissue>
    </source>
</reference>
<dbReference type="FunFam" id="1.20.58.160:FF:000002">
    <property type="entry name" value="Golgi-associated, gamma adaptin ear containing, ARF binding protein 2"/>
    <property type="match status" value="1"/>
</dbReference>
<evidence type="ECO:0000256" key="4">
    <source>
        <dbReference type="ARBA" id="ARBA00022448"/>
    </source>
</evidence>
<protein>
    <submittedName>
        <fullName evidence="15">GGA1 protein</fullName>
    </submittedName>
</protein>
<dbReference type="InterPro" id="IPR041198">
    <property type="entry name" value="GGA_N-GAT"/>
</dbReference>
<dbReference type="GO" id="GO:0031267">
    <property type="term" value="F:small GTPase binding"/>
    <property type="evidence" value="ECO:0007669"/>
    <property type="project" value="InterPro"/>
</dbReference>
<dbReference type="GO" id="GO:0072657">
    <property type="term" value="P:protein localization to membrane"/>
    <property type="evidence" value="ECO:0007669"/>
    <property type="project" value="UniProtKB-ARBA"/>
</dbReference>
<keyword evidence="16" id="KW-1185">Reference proteome</keyword>
<dbReference type="PANTHER" id="PTHR45905">
    <property type="entry name" value="GOLGI-LOCALIZED, GAMMA-ADAPTIN EAR CONTAINING, ARF BINDING PROTEIN"/>
    <property type="match status" value="1"/>
</dbReference>
<evidence type="ECO:0000259" key="14">
    <source>
        <dbReference type="PROSITE" id="PS50909"/>
    </source>
</evidence>
<feature type="domain" description="VHS" evidence="12">
    <location>
        <begin position="13"/>
        <end position="143"/>
    </location>
</feature>
<dbReference type="InterPro" id="IPR008152">
    <property type="entry name" value="Clathrin_a/b/g-adaptin_app_Ig"/>
</dbReference>
<evidence type="ECO:0000256" key="5">
    <source>
        <dbReference type="ARBA" id="ARBA00022553"/>
    </source>
</evidence>
<evidence type="ECO:0000256" key="11">
    <source>
        <dbReference type="SAM" id="MobiDB-lite"/>
    </source>
</evidence>
<sequence length="638" mass="70612">SSHRPLLLPADKATNPLNRDLDWDGINAFCEQLNKELEGPPLATRLLAHKIQSPQEWEAIQALTVLESCMKSCGKRFHDEVGKFRFLNELIKVVSPKYLGSRTSEKVKSKILELMYSWTLGLPHEVKITEAYQMLKKQGIVKCDPKLPDDAPFPPPPPRPKNIIFDDEEKSKTLARLLKSSHPEDLRAANKLIKEMVQEDQKRMEKISKRVNAIEEVNNNVKLLTEMVTNYSKGETTESNEDLMKELYQRCERMRPMLFRLASDTEDNDEALAEILQANDNLTQVINLYKQLVRGEEINGETVASPLRGSTSALLDLSGLELPATCPSYPALPTLSGDSAVPVPDQAGSVSLLDDELMSLGLNDPAPHPVQASDSSGWNSFQSSDSNELNITPIMATPPVKADAGASSPKPSPSSSGLDDLDLLGKTLLQQSLPPESQQVRWEKQQPPPRLTLRDLQNRSSSGTTAHNPSALPVLQRSTAVPPRPPATALPQEISMANITVPLESIKPSSILPVTVYDQHGFRVLFHFAKDALPERPDVLVVVISMLSTAPQPIRNIVFQSAVPKIMKVKLQPPSGTELPAFNPIVHPSAITQVLLLANPQKEKVRLRYKLTFTMGEQTYNEIGDVDQFPPPESWGNL</sequence>
<keyword evidence="8" id="KW-0653">Protein transport</keyword>
<dbReference type="Gene3D" id="1.20.5.170">
    <property type="match status" value="1"/>
</dbReference>
<dbReference type="InterPro" id="IPR002014">
    <property type="entry name" value="VHS_dom"/>
</dbReference>